<comment type="caution">
    <text evidence="2">The sequence shown here is derived from an EMBL/GenBank/DDBJ whole genome shotgun (WGS) entry which is preliminary data.</text>
</comment>
<organism evidence="2 3">
    <name type="scientific">Dipteronia dyeriana</name>
    <dbReference type="NCBI Taxonomy" id="168575"/>
    <lineage>
        <taxon>Eukaryota</taxon>
        <taxon>Viridiplantae</taxon>
        <taxon>Streptophyta</taxon>
        <taxon>Embryophyta</taxon>
        <taxon>Tracheophyta</taxon>
        <taxon>Spermatophyta</taxon>
        <taxon>Magnoliopsida</taxon>
        <taxon>eudicotyledons</taxon>
        <taxon>Gunneridae</taxon>
        <taxon>Pentapetalae</taxon>
        <taxon>rosids</taxon>
        <taxon>malvids</taxon>
        <taxon>Sapindales</taxon>
        <taxon>Sapindaceae</taxon>
        <taxon>Hippocastanoideae</taxon>
        <taxon>Acereae</taxon>
        <taxon>Dipteronia</taxon>
    </lineage>
</organism>
<dbReference type="PANTHER" id="PTHR47074">
    <property type="entry name" value="BNAC02G40300D PROTEIN"/>
    <property type="match status" value="1"/>
</dbReference>
<dbReference type="GO" id="GO:0004523">
    <property type="term" value="F:RNA-DNA hybrid ribonuclease activity"/>
    <property type="evidence" value="ECO:0007669"/>
    <property type="project" value="InterPro"/>
</dbReference>
<keyword evidence="3" id="KW-1185">Reference proteome</keyword>
<dbReference type="InterPro" id="IPR002156">
    <property type="entry name" value="RNaseH_domain"/>
</dbReference>
<dbReference type="InterPro" id="IPR052929">
    <property type="entry name" value="RNase_H-like_EbsB-rel"/>
</dbReference>
<dbReference type="InterPro" id="IPR036397">
    <property type="entry name" value="RNaseH_sf"/>
</dbReference>
<proteinExistence type="predicted"/>
<evidence type="ECO:0000259" key="1">
    <source>
        <dbReference type="Pfam" id="PF13456"/>
    </source>
</evidence>
<dbReference type="InterPro" id="IPR044730">
    <property type="entry name" value="RNase_H-like_dom_plant"/>
</dbReference>
<dbReference type="InterPro" id="IPR012337">
    <property type="entry name" value="RNaseH-like_sf"/>
</dbReference>
<dbReference type="EMBL" id="JANJYI010000004">
    <property type="protein sequence ID" value="KAK2653232.1"/>
    <property type="molecule type" value="Genomic_DNA"/>
</dbReference>
<feature type="domain" description="RNase H type-1" evidence="1">
    <location>
        <begin position="25"/>
        <end position="146"/>
    </location>
</feature>
<evidence type="ECO:0000313" key="3">
    <source>
        <dbReference type="Proteomes" id="UP001280121"/>
    </source>
</evidence>
<dbReference type="Proteomes" id="UP001280121">
    <property type="component" value="Unassembled WGS sequence"/>
</dbReference>
<protein>
    <recommendedName>
        <fullName evidence="1">RNase H type-1 domain-containing protein</fullName>
    </recommendedName>
</protein>
<dbReference type="Gene3D" id="3.30.420.10">
    <property type="entry name" value="Ribonuclease H-like superfamily/Ribonuclease H"/>
    <property type="match status" value="1"/>
</dbReference>
<dbReference type="Pfam" id="PF13456">
    <property type="entry name" value="RVT_3"/>
    <property type="match status" value="1"/>
</dbReference>
<name>A0AAE0CJ99_9ROSI</name>
<accession>A0AAE0CJ99</accession>
<evidence type="ECO:0000313" key="2">
    <source>
        <dbReference type="EMBL" id="KAK2653232.1"/>
    </source>
</evidence>
<dbReference type="CDD" id="cd06222">
    <property type="entry name" value="RNase_H_like"/>
    <property type="match status" value="1"/>
</dbReference>
<dbReference type="PANTHER" id="PTHR47074:SF48">
    <property type="entry name" value="POLYNUCLEOTIDYL TRANSFERASE, RIBONUCLEASE H-LIKE SUPERFAMILY PROTEIN"/>
    <property type="match status" value="1"/>
</dbReference>
<sequence>MEVSSSSQVNDTSWKPPLVGLVKINTDETIDAGSGKVGICIIIRNGDGKVIASGAQVVLARFSPLVAESVALLKGLQLGLSVGVLPCVIESDALGVVNLVTVGHPSRSDVGLVIQDVLQILKQFPDCFVVFTPMKTNMAAHDLAKLGLTIDSDLVLLEDFPPCVASIVSGDRPN</sequence>
<dbReference type="GO" id="GO:0003676">
    <property type="term" value="F:nucleic acid binding"/>
    <property type="evidence" value="ECO:0007669"/>
    <property type="project" value="InterPro"/>
</dbReference>
<gene>
    <name evidence="2" type="ORF">Ddye_013088</name>
</gene>
<reference evidence="2" key="1">
    <citation type="journal article" date="2023" name="Plant J.">
        <title>Genome sequences and population genomics provide insights into the demographic history, inbreeding, and mutation load of two 'living fossil' tree species of Dipteronia.</title>
        <authorList>
            <person name="Feng Y."/>
            <person name="Comes H.P."/>
            <person name="Chen J."/>
            <person name="Zhu S."/>
            <person name="Lu R."/>
            <person name="Zhang X."/>
            <person name="Li P."/>
            <person name="Qiu J."/>
            <person name="Olsen K.M."/>
            <person name="Qiu Y."/>
        </authorList>
    </citation>
    <scope>NUCLEOTIDE SEQUENCE</scope>
    <source>
        <strain evidence="2">KIB01</strain>
    </source>
</reference>
<dbReference type="AlphaFoldDB" id="A0AAE0CJ99"/>
<dbReference type="SUPFAM" id="SSF53098">
    <property type="entry name" value="Ribonuclease H-like"/>
    <property type="match status" value="1"/>
</dbReference>